<sequence length="367" mass="42807">MRILKKCAEDERMEKEQYRQLANQCKKSGAQYPRDGEETTTSSPFVTKVSTYVPILTQCTTKMLYLPGRLTWCKSSKHHALAFGPMFTLDSNKILWKRKFDFNGLYSQTVALFYNYEDFIYYGGQFKCHNNRQKNPDSDRIQDIIMREMVVQLYIQGILKVENLGLQKTRQSKSDGELAVEMVALLGKELKVAQKRIQELEENQANVIELTNRAKGAETAMKILKKCAEDERAEKEWYHQLANQCKKDNSQVHNIQETERLSREKDEKIAALEKSVEKYREKYQKAREAKQRFQEVRTTILCGIQNLRECFRDAMNKKRKSIRLRIEKTLLPNVRHLMELCPGLGQRSANLSMVWALFYSSLSVCVA</sequence>
<feature type="coiled-coil region" evidence="1">
    <location>
        <begin position="183"/>
        <end position="220"/>
    </location>
</feature>
<dbReference type="AlphaFoldDB" id="B0D252"/>
<dbReference type="EMBL" id="DS547096">
    <property type="protein sequence ID" value="EDR11040.1"/>
    <property type="molecule type" value="Genomic_DNA"/>
</dbReference>
<dbReference type="InParanoid" id="B0D252"/>
<name>B0D252_LACBS</name>
<dbReference type="OrthoDB" id="3060478at2759"/>
<keyword evidence="3" id="KW-1185">Reference proteome</keyword>
<evidence type="ECO:0000313" key="3">
    <source>
        <dbReference type="Proteomes" id="UP000001194"/>
    </source>
</evidence>
<dbReference type="HOGENOM" id="CLU_754529_0_0_1"/>
<dbReference type="GeneID" id="6074113"/>
<dbReference type="KEGG" id="lbc:LACBIDRAFT_324516"/>
<reference evidence="2 3" key="1">
    <citation type="journal article" date="2008" name="Nature">
        <title>The genome of Laccaria bicolor provides insights into mycorrhizal symbiosis.</title>
        <authorList>
            <person name="Martin F."/>
            <person name="Aerts A."/>
            <person name="Ahren D."/>
            <person name="Brun A."/>
            <person name="Danchin E.G.J."/>
            <person name="Duchaussoy F."/>
            <person name="Gibon J."/>
            <person name="Kohler A."/>
            <person name="Lindquist E."/>
            <person name="Pereda V."/>
            <person name="Salamov A."/>
            <person name="Shapiro H.J."/>
            <person name="Wuyts J."/>
            <person name="Blaudez D."/>
            <person name="Buee M."/>
            <person name="Brokstein P."/>
            <person name="Canbaeck B."/>
            <person name="Cohen D."/>
            <person name="Courty P.E."/>
            <person name="Coutinho P.M."/>
            <person name="Delaruelle C."/>
            <person name="Detter J.C."/>
            <person name="Deveau A."/>
            <person name="DiFazio S."/>
            <person name="Duplessis S."/>
            <person name="Fraissinet-Tachet L."/>
            <person name="Lucic E."/>
            <person name="Frey-Klett P."/>
            <person name="Fourrey C."/>
            <person name="Feussner I."/>
            <person name="Gay G."/>
            <person name="Grimwood J."/>
            <person name="Hoegger P.J."/>
            <person name="Jain P."/>
            <person name="Kilaru S."/>
            <person name="Labbe J."/>
            <person name="Lin Y.C."/>
            <person name="Legue V."/>
            <person name="Le Tacon F."/>
            <person name="Marmeisse R."/>
            <person name="Melayah D."/>
            <person name="Montanini B."/>
            <person name="Muratet M."/>
            <person name="Nehls U."/>
            <person name="Niculita-Hirzel H."/>
            <person name="Oudot-Le Secq M.P."/>
            <person name="Peter M."/>
            <person name="Quesneville H."/>
            <person name="Rajashekar B."/>
            <person name="Reich M."/>
            <person name="Rouhier N."/>
            <person name="Schmutz J."/>
            <person name="Yin T."/>
            <person name="Chalot M."/>
            <person name="Henrissat B."/>
            <person name="Kuees U."/>
            <person name="Lucas S."/>
            <person name="Van de Peer Y."/>
            <person name="Podila G.K."/>
            <person name="Polle A."/>
            <person name="Pukkila P.J."/>
            <person name="Richardson P.M."/>
            <person name="Rouze P."/>
            <person name="Sanders I.R."/>
            <person name="Stajich J.E."/>
            <person name="Tunlid A."/>
            <person name="Tuskan G."/>
            <person name="Grigoriev I.V."/>
        </authorList>
    </citation>
    <scope>NUCLEOTIDE SEQUENCE [LARGE SCALE GENOMIC DNA]</scope>
    <source>
        <strain evidence="3">S238N-H82 / ATCC MYA-4686</strain>
    </source>
</reference>
<organism evidence="3">
    <name type="scientific">Laccaria bicolor (strain S238N-H82 / ATCC MYA-4686)</name>
    <name type="common">Bicoloured deceiver</name>
    <name type="synonym">Laccaria laccata var. bicolor</name>
    <dbReference type="NCBI Taxonomy" id="486041"/>
    <lineage>
        <taxon>Eukaryota</taxon>
        <taxon>Fungi</taxon>
        <taxon>Dikarya</taxon>
        <taxon>Basidiomycota</taxon>
        <taxon>Agaricomycotina</taxon>
        <taxon>Agaricomycetes</taxon>
        <taxon>Agaricomycetidae</taxon>
        <taxon>Agaricales</taxon>
        <taxon>Agaricineae</taxon>
        <taxon>Hydnangiaceae</taxon>
        <taxon>Laccaria</taxon>
    </lineage>
</organism>
<dbReference type="Proteomes" id="UP000001194">
    <property type="component" value="Unassembled WGS sequence"/>
</dbReference>
<dbReference type="RefSeq" id="XP_001878341.1">
    <property type="nucleotide sequence ID" value="XM_001878306.1"/>
</dbReference>
<keyword evidence="1" id="KW-0175">Coiled coil</keyword>
<evidence type="ECO:0000313" key="2">
    <source>
        <dbReference type="EMBL" id="EDR11040.1"/>
    </source>
</evidence>
<protein>
    <submittedName>
        <fullName evidence="2">Smc-chromosome segregation ATPase</fullName>
    </submittedName>
</protein>
<evidence type="ECO:0000256" key="1">
    <source>
        <dbReference type="SAM" id="Coils"/>
    </source>
</evidence>
<feature type="coiled-coil region" evidence="1">
    <location>
        <begin position="255"/>
        <end position="296"/>
    </location>
</feature>
<accession>B0D252</accession>
<proteinExistence type="predicted"/>
<gene>
    <name evidence="2" type="ORF">LACBIDRAFT_324516</name>
</gene>